<evidence type="ECO:0000256" key="1">
    <source>
        <dbReference type="ARBA" id="ARBA00001946"/>
    </source>
</evidence>
<dbReference type="CDD" id="cd18882">
    <property type="entry name" value="NUDIX_Hydrolase"/>
    <property type="match status" value="1"/>
</dbReference>
<dbReference type="Gene3D" id="3.90.79.10">
    <property type="entry name" value="Nucleoside Triphosphate Pyrophosphohydrolase"/>
    <property type="match status" value="1"/>
</dbReference>
<keyword evidence="6" id="KW-1185">Reference proteome</keyword>
<proteinExistence type="predicted"/>
<dbReference type="GO" id="GO:0016787">
    <property type="term" value="F:hydrolase activity"/>
    <property type="evidence" value="ECO:0007669"/>
    <property type="project" value="UniProtKB-KW"/>
</dbReference>
<dbReference type="InterPro" id="IPR015797">
    <property type="entry name" value="NUDIX_hydrolase-like_dom_sf"/>
</dbReference>
<dbReference type="PANTHER" id="PTHR43046:SF12">
    <property type="entry name" value="GDP-MANNOSE MANNOSYL HYDROLASE"/>
    <property type="match status" value="1"/>
</dbReference>
<feature type="domain" description="Nudix hydrolase" evidence="4">
    <location>
        <begin position="18"/>
        <end position="144"/>
    </location>
</feature>
<dbReference type="PANTHER" id="PTHR43046">
    <property type="entry name" value="GDP-MANNOSE MANNOSYL HYDROLASE"/>
    <property type="match status" value="1"/>
</dbReference>
<keyword evidence="3" id="KW-0460">Magnesium</keyword>
<dbReference type="PRINTS" id="PR00502">
    <property type="entry name" value="NUDIXFAMILY"/>
</dbReference>
<evidence type="ECO:0000313" key="5">
    <source>
        <dbReference type="EMBL" id="ODR94544.1"/>
    </source>
</evidence>
<evidence type="ECO:0000256" key="2">
    <source>
        <dbReference type="ARBA" id="ARBA00022801"/>
    </source>
</evidence>
<comment type="cofactor">
    <cofactor evidence="1">
        <name>Mg(2+)</name>
        <dbReference type="ChEBI" id="CHEBI:18420"/>
    </cofactor>
</comment>
<dbReference type="AlphaFoldDB" id="A0A1E3VM11"/>
<evidence type="ECO:0000313" key="6">
    <source>
        <dbReference type="Proteomes" id="UP000094172"/>
    </source>
</evidence>
<sequence length="159" mass="17570">MPARVDAWGCEALYTPMAVIDLSAVILYDDQDRILLQHRTDDAPTFPGYWSFFGGGVEPGETLEEAAVREAYEELSYALKAPCHWLSQRFSNAGRAYAQHIFLEPYDGAELILGEGQAMKWFAPNETGVLLMSAHARAAVEALDRWLAWASADVTGEGD</sequence>
<dbReference type="Pfam" id="PF00293">
    <property type="entry name" value="NUDIX"/>
    <property type="match status" value="1"/>
</dbReference>
<accession>A0A1E3VM11</accession>
<dbReference type="PROSITE" id="PS51462">
    <property type="entry name" value="NUDIX"/>
    <property type="match status" value="1"/>
</dbReference>
<dbReference type="EMBL" id="LPWE01000012">
    <property type="protein sequence ID" value="ODR94544.1"/>
    <property type="molecule type" value="Genomic_DNA"/>
</dbReference>
<dbReference type="Proteomes" id="UP000094172">
    <property type="component" value="Unassembled WGS sequence"/>
</dbReference>
<protein>
    <recommendedName>
        <fullName evidence="4">Nudix hydrolase domain-containing protein</fullName>
    </recommendedName>
</protein>
<dbReference type="RefSeq" id="WP_069444902.1">
    <property type="nucleotide sequence ID" value="NZ_LPWE01000012.1"/>
</dbReference>
<name>A0A1E3VM11_9HYPH</name>
<dbReference type="InterPro" id="IPR020476">
    <property type="entry name" value="Nudix_hydrolase"/>
</dbReference>
<reference evidence="5 6" key="1">
    <citation type="journal article" date="2016" name="Environ. Microbiol.">
        <title>New Methyloceanibacter diversity from North Sea sediments includes methanotroph containing solely the soluble methane monooxygenase.</title>
        <authorList>
            <person name="Vekeman B."/>
            <person name="Kerckhof F.M."/>
            <person name="Cremers G."/>
            <person name="de Vos P."/>
            <person name="Vandamme P."/>
            <person name="Boon N."/>
            <person name="Op den Camp H.J."/>
            <person name="Heylen K."/>
        </authorList>
    </citation>
    <scope>NUCLEOTIDE SEQUENCE [LARGE SCALE GENOMIC DNA]</scope>
    <source>
        <strain evidence="5 6">R-67176</strain>
    </source>
</reference>
<evidence type="ECO:0000259" key="4">
    <source>
        <dbReference type="PROSITE" id="PS51462"/>
    </source>
</evidence>
<evidence type="ECO:0000256" key="3">
    <source>
        <dbReference type="ARBA" id="ARBA00022842"/>
    </source>
</evidence>
<organism evidence="5 6">
    <name type="scientific">Methyloceanibacter stevinii</name>
    <dbReference type="NCBI Taxonomy" id="1774970"/>
    <lineage>
        <taxon>Bacteria</taxon>
        <taxon>Pseudomonadati</taxon>
        <taxon>Pseudomonadota</taxon>
        <taxon>Alphaproteobacteria</taxon>
        <taxon>Hyphomicrobiales</taxon>
        <taxon>Hyphomicrobiaceae</taxon>
        <taxon>Methyloceanibacter</taxon>
    </lineage>
</organism>
<keyword evidence="2" id="KW-0378">Hydrolase</keyword>
<dbReference type="SUPFAM" id="SSF55811">
    <property type="entry name" value="Nudix"/>
    <property type="match status" value="1"/>
</dbReference>
<comment type="caution">
    <text evidence="5">The sequence shown here is derived from an EMBL/GenBank/DDBJ whole genome shotgun (WGS) entry which is preliminary data.</text>
</comment>
<dbReference type="STRING" id="1774970.AUC70_07860"/>
<gene>
    <name evidence="5" type="ORF">AUC70_07860</name>
</gene>
<dbReference type="InterPro" id="IPR000086">
    <property type="entry name" value="NUDIX_hydrolase_dom"/>
</dbReference>